<dbReference type="PANTHER" id="PTHR11102">
    <property type="entry name" value="SEL-1-LIKE PROTEIN"/>
    <property type="match status" value="1"/>
</dbReference>
<dbReference type="PANTHER" id="PTHR11102:SF160">
    <property type="entry name" value="ERAD-ASSOCIATED E3 UBIQUITIN-PROTEIN LIGASE COMPONENT HRD3"/>
    <property type="match status" value="1"/>
</dbReference>
<accession>A0A061QQP6</accession>
<dbReference type="SMART" id="SM00671">
    <property type="entry name" value="SEL1"/>
    <property type="match status" value="3"/>
</dbReference>
<organism evidence="3">
    <name type="scientific">Tetraselmis sp. GSL018</name>
    <dbReference type="NCBI Taxonomy" id="582737"/>
    <lineage>
        <taxon>Eukaryota</taxon>
        <taxon>Viridiplantae</taxon>
        <taxon>Chlorophyta</taxon>
        <taxon>core chlorophytes</taxon>
        <taxon>Chlorodendrophyceae</taxon>
        <taxon>Chlorodendrales</taxon>
        <taxon>Chlorodendraceae</taxon>
        <taxon>Tetraselmis</taxon>
    </lineage>
</organism>
<comment type="similarity">
    <text evidence="1">Belongs to the sel-1 family.</text>
</comment>
<gene>
    <name evidence="4" type="ORF">TSPGSL018_14075</name>
    <name evidence="3" type="ORF">TSPGSL018_28042</name>
</gene>
<dbReference type="Gene3D" id="1.25.40.10">
    <property type="entry name" value="Tetratricopeptide repeat domain"/>
    <property type="match status" value="1"/>
</dbReference>
<evidence type="ECO:0000313" key="3">
    <source>
        <dbReference type="EMBL" id="JAC60775.1"/>
    </source>
</evidence>
<dbReference type="InterPro" id="IPR011990">
    <property type="entry name" value="TPR-like_helical_dom_sf"/>
</dbReference>
<dbReference type="EMBL" id="GBEZ01020395">
    <property type="protein sequence ID" value="JAC66275.1"/>
    <property type="molecule type" value="Transcribed_RNA"/>
</dbReference>
<dbReference type="Pfam" id="PF08238">
    <property type="entry name" value="Sel1"/>
    <property type="match status" value="3"/>
</dbReference>
<feature type="compositionally biased region" description="Basic and acidic residues" evidence="2">
    <location>
        <begin position="117"/>
        <end position="127"/>
    </location>
</feature>
<dbReference type="SUPFAM" id="SSF81901">
    <property type="entry name" value="HCP-like"/>
    <property type="match status" value="1"/>
</dbReference>
<dbReference type="AlphaFoldDB" id="A0A061QQP6"/>
<reference evidence="3" key="1">
    <citation type="submission" date="2014-05" db="EMBL/GenBank/DDBJ databases">
        <title>The transcriptome of the halophilic microalga Tetraselmis sp. GSL018 isolated from the Great Salt Lake, Utah.</title>
        <authorList>
            <person name="Jinkerson R.E."/>
            <person name="D'Adamo S."/>
            <person name="Posewitz M.C."/>
        </authorList>
    </citation>
    <scope>NUCLEOTIDE SEQUENCE</scope>
    <source>
        <strain evidence="3">GSL018</strain>
    </source>
</reference>
<sequence>METLNQRAAERHVLIPVIGPLEVLRDEEEAQTALQGPPITTQPCPGVRLFFSAITDQVNERASKLAGFTVQGDACVGLRLGEDSKHAPVHYLEVRSFRLSTSATGTLHASGHAGMKHPAERAKEDLHRVRRKSVEIVRPGIQDGEELMSGYICATSEDAVAESAWAHLPPELFMQIMKTGLVSEPQGARAKDAVDEVLPGNSKFILNVAAVCSGWRQMAVNDTELLRDVNFLIDENRPFNGQNVPTHMIRFFQCPPIPHLVLQASKAGNGSAALAAGKLLELQGDRAGAMRHWRKAAKAGFREAQLRVGEAFYKGSCNLPQDPEEAFLWLNRAVRGLPDAPPVAGKDDTAAKAFLILAFMYFDGEGLPTDQQEAVKHFKRAAAYGSLEAEKNLGSIYNSGQYGVLTRWQ</sequence>
<protein>
    <submittedName>
        <fullName evidence="3">Uncharacterized protein</fullName>
    </submittedName>
</protein>
<name>A0A061QQP6_9CHLO</name>
<evidence type="ECO:0000256" key="2">
    <source>
        <dbReference type="SAM" id="MobiDB-lite"/>
    </source>
</evidence>
<proteinExistence type="inferred from homology"/>
<dbReference type="InterPro" id="IPR050767">
    <property type="entry name" value="Sel1_AlgK"/>
</dbReference>
<feature type="region of interest" description="Disordered" evidence="2">
    <location>
        <begin position="108"/>
        <end position="127"/>
    </location>
</feature>
<dbReference type="InterPro" id="IPR006597">
    <property type="entry name" value="Sel1-like"/>
</dbReference>
<evidence type="ECO:0000256" key="1">
    <source>
        <dbReference type="ARBA" id="ARBA00038101"/>
    </source>
</evidence>
<dbReference type="EMBL" id="GBEZ01026433">
    <property type="protein sequence ID" value="JAC60775.1"/>
    <property type="molecule type" value="Transcribed_RNA"/>
</dbReference>
<evidence type="ECO:0000313" key="4">
    <source>
        <dbReference type="EMBL" id="JAC66275.1"/>
    </source>
</evidence>